<protein>
    <submittedName>
        <fullName evidence="7">NLP/P60 protein</fullName>
    </submittedName>
</protein>
<evidence type="ECO:0000256" key="4">
    <source>
        <dbReference type="ARBA" id="ARBA00022807"/>
    </source>
</evidence>
<dbReference type="STRING" id="469371.Tbis_0296"/>
<dbReference type="GO" id="GO:0008234">
    <property type="term" value="F:cysteine-type peptidase activity"/>
    <property type="evidence" value="ECO:0007669"/>
    <property type="project" value="UniProtKB-KW"/>
</dbReference>
<evidence type="ECO:0000256" key="3">
    <source>
        <dbReference type="ARBA" id="ARBA00022801"/>
    </source>
</evidence>
<dbReference type="SUPFAM" id="SSF50934">
    <property type="entry name" value="Tachylectin-2"/>
    <property type="match status" value="1"/>
</dbReference>
<accession>D6Y3J8</accession>
<feature type="domain" description="NlpC/P60" evidence="6">
    <location>
        <begin position="396"/>
        <end position="561"/>
    </location>
</feature>
<dbReference type="HOGENOM" id="CLU_485644_0_0_11"/>
<dbReference type="GO" id="GO:0006508">
    <property type="term" value="P:proteolysis"/>
    <property type="evidence" value="ECO:0007669"/>
    <property type="project" value="UniProtKB-KW"/>
</dbReference>
<dbReference type="Pfam" id="PF00877">
    <property type="entry name" value="NLPC_P60"/>
    <property type="match status" value="1"/>
</dbReference>
<dbReference type="InterPro" id="IPR051202">
    <property type="entry name" value="Peptidase_C40"/>
</dbReference>
<dbReference type="eggNOG" id="COG1520">
    <property type="taxonomic scope" value="Bacteria"/>
</dbReference>
<dbReference type="Gene3D" id="2.115.10.10">
    <property type="entry name" value="Tachylectin 2"/>
    <property type="match status" value="2"/>
</dbReference>
<keyword evidence="5" id="KW-0732">Signal</keyword>
<keyword evidence="4" id="KW-0788">Thiol protease</keyword>
<sequence length="561" mass="59193">MLGAAVLTVASATPAQAAVALTCPATVPVYAIDGDGRLKWYGHRDAGGGSWSWASGSGAQIGHGWHGFKRVFSGGNGVIYAVDGSGYLKWYRHTGASTGANTWASGSGKVIGHGWGGFVDVVADGTGVIYALDADGNLRWYRHLSPTTGGTGWASGSGTVIRTGWKAITKLIPGRDGVIFGINTKGLVRWYKHLNPSGGGSTFGTGTGLVTGEEWDRYRTPSGAGAGVFYAVDSGGRLWWERHADPQAGAPVWYERRQIGSGWGSFTSVFADVASCAPASSTGYATGSGGRTLYYVNGRVAAVLTPGARTAVLYGTTVRKFSESTTTATVSTRAWVRLLPGPWSTSASWASSWLSANVGSTSEDILEIASQYITGAPDRYKNGLRYAGDAHYGPVGEEGRIEGSDFNDYLGIPWKYGDRVDEPEPDQKDSLDCSGFVRMVYGYRSGYPMEIGTPTGTALPRRAVQMHASAPGVMVVDGGTAKPTSYAALQPGDLLFWDASTDDGTAIDHVGIYLGVDSNGKHRFVSSRKTVDGPTLGDVGGHSLLDNGTLYDRSWRAAKRL</sequence>
<evidence type="ECO:0000256" key="5">
    <source>
        <dbReference type="SAM" id="SignalP"/>
    </source>
</evidence>
<dbReference type="AlphaFoldDB" id="D6Y3J8"/>
<organism evidence="7 8">
    <name type="scientific">Thermobispora bispora (strain ATCC 19993 / DSM 43833 / CBS 139.67 / JCM 10125 / KCTC 9307 / NBRC 14880 / R51)</name>
    <dbReference type="NCBI Taxonomy" id="469371"/>
    <lineage>
        <taxon>Bacteria</taxon>
        <taxon>Bacillati</taxon>
        <taxon>Actinomycetota</taxon>
        <taxon>Actinomycetes</taxon>
        <taxon>Streptosporangiales</taxon>
        <taxon>Streptosporangiaceae</taxon>
        <taxon>Thermobispora</taxon>
    </lineage>
</organism>
<dbReference type="InterPro" id="IPR023294">
    <property type="entry name" value="Tachylectin2"/>
</dbReference>
<reference evidence="7 8" key="1">
    <citation type="submission" date="2010-01" db="EMBL/GenBank/DDBJ databases">
        <title>The complete genome of Thermobispora bispora DSM 43833.</title>
        <authorList>
            <consortium name="US DOE Joint Genome Institute (JGI-PGF)"/>
            <person name="Lucas S."/>
            <person name="Copeland A."/>
            <person name="Lapidus A."/>
            <person name="Glavina del Rio T."/>
            <person name="Dalin E."/>
            <person name="Tice H."/>
            <person name="Bruce D."/>
            <person name="Goodwin L."/>
            <person name="Pitluck S."/>
            <person name="Kyrpides N."/>
            <person name="Mavromatis K."/>
            <person name="Ivanova N."/>
            <person name="Mikhailova N."/>
            <person name="Chertkov O."/>
            <person name="Brettin T."/>
            <person name="Detter J.C."/>
            <person name="Han C."/>
            <person name="Larimer F."/>
            <person name="Land M."/>
            <person name="Hauser L."/>
            <person name="Markowitz V."/>
            <person name="Cheng J.-F."/>
            <person name="Hugenholtz P."/>
            <person name="Woyke T."/>
            <person name="Wu D."/>
            <person name="Jando M."/>
            <person name="Schneider S."/>
            <person name="Klenk H.-P."/>
            <person name="Eisen J.A."/>
        </authorList>
    </citation>
    <scope>NUCLEOTIDE SEQUENCE [LARGE SCALE GENOMIC DNA]</scope>
    <source>
        <strain evidence="8">ATCC 19993 / DSM 43833 / CBS 139.67 / JCM 10125 / KCTC 9307 / NBRC 14880 / R51</strain>
    </source>
</reference>
<evidence type="ECO:0000259" key="6">
    <source>
        <dbReference type="PROSITE" id="PS51935"/>
    </source>
</evidence>
<feature type="signal peptide" evidence="5">
    <location>
        <begin position="1"/>
        <end position="17"/>
    </location>
</feature>
<keyword evidence="3" id="KW-0378">Hydrolase</keyword>
<dbReference type="SUPFAM" id="SSF54001">
    <property type="entry name" value="Cysteine proteinases"/>
    <property type="match status" value="1"/>
</dbReference>
<keyword evidence="8" id="KW-1185">Reference proteome</keyword>
<evidence type="ECO:0000256" key="2">
    <source>
        <dbReference type="ARBA" id="ARBA00022670"/>
    </source>
</evidence>
<dbReference type="InterPro" id="IPR000064">
    <property type="entry name" value="NLP_P60_dom"/>
</dbReference>
<dbReference type="Proteomes" id="UP000006640">
    <property type="component" value="Chromosome"/>
</dbReference>
<dbReference type="EMBL" id="CP001874">
    <property type="protein sequence ID" value="ADG87027.1"/>
    <property type="molecule type" value="Genomic_DNA"/>
</dbReference>
<feature type="chain" id="PRO_5003090957" evidence="5">
    <location>
        <begin position="18"/>
        <end position="561"/>
    </location>
</feature>
<dbReference type="PANTHER" id="PTHR47053">
    <property type="entry name" value="MUREIN DD-ENDOPEPTIDASE MEPH-RELATED"/>
    <property type="match status" value="1"/>
</dbReference>
<dbReference type="PROSITE" id="PS51935">
    <property type="entry name" value="NLPC_P60"/>
    <property type="match status" value="1"/>
</dbReference>
<dbReference type="PANTHER" id="PTHR47053:SF1">
    <property type="entry name" value="MUREIN DD-ENDOPEPTIDASE MEPH-RELATED"/>
    <property type="match status" value="1"/>
</dbReference>
<name>D6Y3J8_THEBD</name>
<evidence type="ECO:0000313" key="8">
    <source>
        <dbReference type="Proteomes" id="UP000006640"/>
    </source>
</evidence>
<dbReference type="Gene3D" id="3.90.1720.10">
    <property type="entry name" value="endopeptidase domain like (from Nostoc punctiforme)"/>
    <property type="match status" value="1"/>
</dbReference>
<dbReference type="eggNOG" id="COG0791">
    <property type="taxonomic scope" value="Bacteria"/>
</dbReference>
<dbReference type="InterPro" id="IPR036813">
    <property type="entry name" value="Tachylectin2_sf"/>
</dbReference>
<evidence type="ECO:0000313" key="7">
    <source>
        <dbReference type="EMBL" id="ADG87027.1"/>
    </source>
</evidence>
<proteinExistence type="inferred from homology"/>
<gene>
    <name evidence="7" type="ordered locus">Tbis_0296</name>
</gene>
<dbReference type="InterPro" id="IPR038765">
    <property type="entry name" value="Papain-like_cys_pep_sf"/>
</dbReference>
<dbReference type="KEGG" id="tbi:Tbis_0296"/>
<dbReference type="Pfam" id="PF14517">
    <property type="entry name" value="Tachylectin"/>
    <property type="match status" value="1"/>
</dbReference>
<keyword evidence="2" id="KW-0645">Protease</keyword>
<evidence type="ECO:0000256" key="1">
    <source>
        <dbReference type="ARBA" id="ARBA00007074"/>
    </source>
</evidence>
<comment type="similarity">
    <text evidence="1">Belongs to the peptidase C40 family.</text>
</comment>